<keyword evidence="1" id="KW-0732">Signal</keyword>
<name>A0A6G0WFR7_9STRA</name>
<comment type="caution">
    <text evidence="2">The sequence shown here is derived from an EMBL/GenBank/DDBJ whole genome shotgun (WGS) entry which is preliminary data.</text>
</comment>
<keyword evidence="3" id="KW-1185">Reference proteome</keyword>
<dbReference type="EMBL" id="VJMJ01000230">
    <property type="protein sequence ID" value="KAF0725934.1"/>
    <property type="molecule type" value="Genomic_DNA"/>
</dbReference>
<sequence length="79" mass="8995">MLTVMLFVWSVVWIEDVPSLASPLRVQCVMAFGFLVCVGFHFKLVLPLQLKDDICSKLIQRRHDGCYAVATKLLDRILS</sequence>
<protein>
    <submittedName>
        <fullName evidence="2">Uncharacterized protein</fullName>
    </submittedName>
</protein>
<evidence type="ECO:0000313" key="3">
    <source>
        <dbReference type="Proteomes" id="UP000481153"/>
    </source>
</evidence>
<proteinExistence type="predicted"/>
<dbReference type="Proteomes" id="UP000481153">
    <property type="component" value="Unassembled WGS sequence"/>
</dbReference>
<feature type="signal peptide" evidence="1">
    <location>
        <begin position="1"/>
        <end position="21"/>
    </location>
</feature>
<evidence type="ECO:0000313" key="2">
    <source>
        <dbReference type="EMBL" id="KAF0725934.1"/>
    </source>
</evidence>
<dbReference type="AlphaFoldDB" id="A0A6G0WFR7"/>
<dbReference type="VEuPathDB" id="FungiDB:AeMF1_004209"/>
<evidence type="ECO:0000256" key="1">
    <source>
        <dbReference type="SAM" id="SignalP"/>
    </source>
</evidence>
<reference evidence="2 3" key="1">
    <citation type="submission" date="2019-07" db="EMBL/GenBank/DDBJ databases">
        <title>Genomics analysis of Aphanomyces spp. identifies a new class of oomycete effector associated with host adaptation.</title>
        <authorList>
            <person name="Gaulin E."/>
        </authorList>
    </citation>
    <scope>NUCLEOTIDE SEQUENCE [LARGE SCALE GENOMIC DNA]</scope>
    <source>
        <strain evidence="2 3">ATCC 201684</strain>
    </source>
</reference>
<gene>
    <name evidence="2" type="ORF">Ae201684_015704</name>
</gene>
<organism evidence="2 3">
    <name type="scientific">Aphanomyces euteiches</name>
    <dbReference type="NCBI Taxonomy" id="100861"/>
    <lineage>
        <taxon>Eukaryota</taxon>
        <taxon>Sar</taxon>
        <taxon>Stramenopiles</taxon>
        <taxon>Oomycota</taxon>
        <taxon>Saprolegniomycetes</taxon>
        <taxon>Saprolegniales</taxon>
        <taxon>Verrucalvaceae</taxon>
        <taxon>Aphanomyces</taxon>
    </lineage>
</organism>
<accession>A0A6G0WFR7</accession>
<feature type="chain" id="PRO_5026188480" evidence="1">
    <location>
        <begin position="22"/>
        <end position="79"/>
    </location>
</feature>